<gene>
    <name evidence="2" type="ORF">WN55_10478</name>
</gene>
<keyword evidence="3" id="KW-1185">Reference proteome</keyword>
<name>A0A154P3Z1_DUFNO</name>
<feature type="compositionally biased region" description="Basic and acidic residues" evidence="1">
    <location>
        <begin position="53"/>
        <end position="66"/>
    </location>
</feature>
<sequence length="66" mass="7403">MDAKRNRENSTADGGERFFDEIGIVPTNPFFLCLSRRSTHTFGKGSQMKKKGRDGEKVARERRGGA</sequence>
<dbReference type="Proteomes" id="UP000076502">
    <property type="component" value="Unassembled WGS sequence"/>
</dbReference>
<dbReference type="AlphaFoldDB" id="A0A154P3Z1"/>
<evidence type="ECO:0000313" key="2">
    <source>
        <dbReference type="EMBL" id="KZC06567.1"/>
    </source>
</evidence>
<proteinExistence type="predicted"/>
<accession>A0A154P3Z1</accession>
<reference evidence="2 3" key="1">
    <citation type="submission" date="2015-07" db="EMBL/GenBank/DDBJ databases">
        <title>The genome of Dufourea novaeangliae.</title>
        <authorList>
            <person name="Pan H."/>
            <person name="Kapheim K."/>
        </authorList>
    </citation>
    <scope>NUCLEOTIDE SEQUENCE [LARGE SCALE GENOMIC DNA]</scope>
    <source>
        <strain evidence="2">0120121106</strain>
        <tissue evidence="2">Whole body</tissue>
    </source>
</reference>
<protein>
    <submittedName>
        <fullName evidence="2">Uncharacterized protein</fullName>
    </submittedName>
</protein>
<dbReference type="EMBL" id="KQ434809">
    <property type="protein sequence ID" value="KZC06567.1"/>
    <property type="molecule type" value="Genomic_DNA"/>
</dbReference>
<organism evidence="2 3">
    <name type="scientific">Dufourea novaeangliae</name>
    <name type="common">Sweat bee</name>
    <dbReference type="NCBI Taxonomy" id="178035"/>
    <lineage>
        <taxon>Eukaryota</taxon>
        <taxon>Metazoa</taxon>
        <taxon>Ecdysozoa</taxon>
        <taxon>Arthropoda</taxon>
        <taxon>Hexapoda</taxon>
        <taxon>Insecta</taxon>
        <taxon>Pterygota</taxon>
        <taxon>Neoptera</taxon>
        <taxon>Endopterygota</taxon>
        <taxon>Hymenoptera</taxon>
        <taxon>Apocrita</taxon>
        <taxon>Aculeata</taxon>
        <taxon>Apoidea</taxon>
        <taxon>Anthophila</taxon>
        <taxon>Halictidae</taxon>
        <taxon>Rophitinae</taxon>
        <taxon>Dufourea</taxon>
    </lineage>
</organism>
<evidence type="ECO:0000256" key="1">
    <source>
        <dbReference type="SAM" id="MobiDB-lite"/>
    </source>
</evidence>
<feature type="region of interest" description="Disordered" evidence="1">
    <location>
        <begin position="40"/>
        <end position="66"/>
    </location>
</feature>
<evidence type="ECO:0000313" key="3">
    <source>
        <dbReference type="Proteomes" id="UP000076502"/>
    </source>
</evidence>